<keyword evidence="1" id="KW-0175">Coiled coil</keyword>
<evidence type="ECO:0008006" key="4">
    <source>
        <dbReference type="Google" id="ProtNLM"/>
    </source>
</evidence>
<evidence type="ECO:0000313" key="3">
    <source>
        <dbReference type="Proteomes" id="UP000533598"/>
    </source>
</evidence>
<organism evidence="2 3">
    <name type="scientific">Crossiella cryophila</name>
    <dbReference type="NCBI Taxonomy" id="43355"/>
    <lineage>
        <taxon>Bacteria</taxon>
        <taxon>Bacillati</taxon>
        <taxon>Actinomycetota</taxon>
        <taxon>Actinomycetes</taxon>
        <taxon>Pseudonocardiales</taxon>
        <taxon>Pseudonocardiaceae</taxon>
        <taxon>Crossiella</taxon>
    </lineage>
</organism>
<dbReference type="InterPro" id="IPR021522">
    <property type="entry name" value="MctB"/>
</dbReference>
<dbReference type="AlphaFoldDB" id="A0A7W7CHY7"/>
<dbReference type="Proteomes" id="UP000533598">
    <property type="component" value="Unassembled WGS sequence"/>
</dbReference>
<gene>
    <name evidence="2" type="ORF">HNR67_007672</name>
</gene>
<accession>A0A7W7CHY7</accession>
<dbReference type="RefSeq" id="WP_185008216.1">
    <property type="nucleotide sequence ID" value="NZ_BAAAUI010000078.1"/>
</dbReference>
<dbReference type="GO" id="GO:0055070">
    <property type="term" value="P:copper ion homeostasis"/>
    <property type="evidence" value="ECO:0007669"/>
    <property type="project" value="InterPro"/>
</dbReference>
<reference evidence="2 3" key="1">
    <citation type="submission" date="2020-08" db="EMBL/GenBank/DDBJ databases">
        <title>Sequencing the genomes of 1000 actinobacteria strains.</title>
        <authorList>
            <person name="Klenk H.-P."/>
        </authorList>
    </citation>
    <scope>NUCLEOTIDE SEQUENCE [LARGE SCALE GENOMIC DNA]</scope>
    <source>
        <strain evidence="2 3">DSM 44230</strain>
    </source>
</reference>
<evidence type="ECO:0000256" key="1">
    <source>
        <dbReference type="SAM" id="Coils"/>
    </source>
</evidence>
<sequence>MITLRYHVVSIAAVFLSLALGIMLGSTVISDRLLSGLTGEKDSLGQKVADLQAERNALNARLTDADRFGTMVGPLAVRGQLDKRTVVLISTHDANPADRDALTELIKAAGGSVTGELQLTDTFTDPAKADQLRDLVPRLVPAGVQLPTAATDPGTLAGGLLGPLLLLNNQNRPQASGDESAAAMSGLANGGFVRVGRGITPAQLAVVLTGGATGGEDPGDRAAILARFATQVDRSGAGAVLAGRSGSAEGNSAIGIVRADTSATSILSTVDNLDTAAGRAVTVMALREQLEGRSGRYGNAGNAQAPAPQGLG</sequence>
<name>A0A7W7CHY7_9PSEU</name>
<dbReference type="Pfam" id="PF11382">
    <property type="entry name" value="MctB"/>
    <property type="match status" value="1"/>
</dbReference>
<feature type="coiled-coil region" evidence="1">
    <location>
        <begin position="34"/>
        <end position="61"/>
    </location>
</feature>
<dbReference type="EMBL" id="JACHMH010000001">
    <property type="protein sequence ID" value="MBB4681554.1"/>
    <property type="molecule type" value="Genomic_DNA"/>
</dbReference>
<proteinExistence type="predicted"/>
<evidence type="ECO:0000313" key="2">
    <source>
        <dbReference type="EMBL" id="MBB4681554.1"/>
    </source>
</evidence>
<keyword evidence="3" id="KW-1185">Reference proteome</keyword>
<comment type="caution">
    <text evidence="2">The sequence shown here is derived from an EMBL/GenBank/DDBJ whole genome shotgun (WGS) entry which is preliminary data.</text>
</comment>
<dbReference type="GO" id="GO:0016020">
    <property type="term" value="C:membrane"/>
    <property type="evidence" value="ECO:0007669"/>
    <property type="project" value="InterPro"/>
</dbReference>
<protein>
    <recommendedName>
        <fullName evidence="4">Copper transporter</fullName>
    </recommendedName>
</protein>